<keyword evidence="2" id="KW-1185">Reference proteome</keyword>
<reference evidence="2" key="1">
    <citation type="journal article" date="2017" name="Nat. Microbiol.">
        <title>Global analysis of biosynthetic gene clusters reveals vast potential of secondary metabolite production in Penicillium species.</title>
        <authorList>
            <person name="Nielsen J.C."/>
            <person name="Grijseels S."/>
            <person name="Prigent S."/>
            <person name="Ji B."/>
            <person name="Dainat J."/>
            <person name="Nielsen K.F."/>
            <person name="Frisvad J.C."/>
            <person name="Workman M."/>
            <person name="Nielsen J."/>
        </authorList>
    </citation>
    <scope>NUCLEOTIDE SEQUENCE [LARGE SCALE GENOMIC DNA]</scope>
    <source>
        <strain evidence="2">IBT 13039</strain>
    </source>
</reference>
<accession>A0A1V6VFL7</accession>
<gene>
    <name evidence="1" type="ORF">PENNAL_c0545G01786</name>
</gene>
<evidence type="ECO:0000313" key="2">
    <source>
        <dbReference type="Proteomes" id="UP000191691"/>
    </source>
</evidence>
<dbReference type="Proteomes" id="UP000191691">
    <property type="component" value="Unassembled WGS sequence"/>
</dbReference>
<sequence>DRWVDFQLIANRSFLEYSGVWYRKQTKANYVGIRDLRSVFV</sequence>
<proteinExistence type="predicted"/>
<protein>
    <submittedName>
        <fullName evidence="1">Uncharacterized protein</fullName>
    </submittedName>
</protein>
<dbReference type="EMBL" id="MOOB01000545">
    <property type="protein sequence ID" value="OQE49446.1"/>
    <property type="molecule type" value="Genomic_DNA"/>
</dbReference>
<feature type="non-terminal residue" evidence="1">
    <location>
        <position position="1"/>
    </location>
</feature>
<evidence type="ECO:0000313" key="1">
    <source>
        <dbReference type="EMBL" id="OQE49446.1"/>
    </source>
</evidence>
<feature type="non-terminal residue" evidence="1">
    <location>
        <position position="41"/>
    </location>
</feature>
<organism evidence="1 2">
    <name type="scientific">Penicillium nalgiovense</name>
    <dbReference type="NCBI Taxonomy" id="60175"/>
    <lineage>
        <taxon>Eukaryota</taxon>
        <taxon>Fungi</taxon>
        <taxon>Dikarya</taxon>
        <taxon>Ascomycota</taxon>
        <taxon>Pezizomycotina</taxon>
        <taxon>Eurotiomycetes</taxon>
        <taxon>Eurotiomycetidae</taxon>
        <taxon>Eurotiales</taxon>
        <taxon>Aspergillaceae</taxon>
        <taxon>Penicillium</taxon>
    </lineage>
</organism>
<dbReference type="AlphaFoldDB" id="A0A1V6VFL7"/>
<comment type="caution">
    <text evidence="1">The sequence shown here is derived from an EMBL/GenBank/DDBJ whole genome shotgun (WGS) entry which is preliminary data.</text>
</comment>
<name>A0A1V6VFL7_PENNA</name>